<feature type="transmembrane region" description="Helical" evidence="12">
    <location>
        <begin position="221"/>
        <end position="242"/>
    </location>
</feature>
<sequence>MSKNRKQLPFPPIKSPQKNSKKGSKGMASSSSTKNSPSITTRANSSRSPSFSGTDFAYINEKPVDDVSIGFFYEPRTLTLLCLAIGALIYVAFNRDESNIQDNLSAGFKCVVFFFLVVSILAFPNGPFTRPHPALWRMVFGLSVLYLLALVFILFQNYDTVKSIFYWIDPELRNFSIDNEKEYGVNCSQITFERVWSHVDVFALAHFLGWMMKAVLLRHIGILWTISVTWEITEVAFAHLLPNFIECWWDAVILDVLVCNGLGIWVGLKICKLLEMREYKWNSIKTIHGTTGKLKRAVLQFTPETWTPVRWLDPCCTYMRFLAVCQLVIFWQIAELNTFFIKHIFETPPAHNINLCRLALLSLIVAPSLRQYYVYVTDARCKRVGTQCWVLGAITATEAIICCKFGRSLVGQAQFKNIVLWLLVQLALSVACVTGCVIVHNVREKLKEKRTANNTSTANPNTTTTTTNKKKSA</sequence>
<dbReference type="AlphaFoldDB" id="A0A1D2NDL7"/>
<dbReference type="PANTHER" id="PTHR15362">
    <property type="entry name" value="PHOSPHATIDYLINOSITOL SYNTHASE"/>
    <property type="match status" value="1"/>
</dbReference>
<name>A0A1D2NDL7_ORCCI</name>
<feature type="transmembrane region" description="Helical" evidence="12">
    <location>
        <begin position="135"/>
        <end position="155"/>
    </location>
</feature>
<comment type="similarity">
    <text evidence="4 12">Belongs to the phosphatidyl serine synthase family.</text>
</comment>
<evidence type="ECO:0000256" key="10">
    <source>
        <dbReference type="ARBA" id="ARBA00023136"/>
    </source>
</evidence>
<proteinExistence type="inferred from homology"/>
<keyword evidence="15" id="KW-1185">Reference proteome</keyword>
<evidence type="ECO:0000256" key="7">
    <source>
        <dbReference type="ARBA" id="ARBA00022824"/>
    </source>
</evidence>
<feature type="region of interest" description="Disordered" evidence="13">
    <location>
        <begin position="449"/>
        <end position="473"/>
    </location>
</feature>
<comment type="catalytic activity">
    <reaction evidence="12">
        <text>a 1,2-diacyl-sn-glycero-3-phosphoethanolamine + L-serine = a 1,2-diacyl-sn-glycero-3-phospho-L-serine + ethanolamine</text>
        <dbReference type="Rhea" id="RHEA:27606"/>
        <dbReference type="ChEBI" id="CHEBI:33384"/>
        <dbReference type="ChEBI" id="CHEBI:57262"/>
        <dbReference type="ChEBI" id="CHEBI:57603"/>
        <dbReference type="ChEBI" id="CHEBI:64612"/>
        <dbReference type="EC" id="2.7.8.29"/>
    </reaction>
</comment>
<evidence type="ECO:0000313" key="14">
    <source>
        <dbReference type="EMBL" id="ODN03354.1"/>
    </source>
</evidence>
<evidence type="ECO:0000256" key="13">
    <source>
        <dbReference type="SAM" id="MobiDB-lite"/>
    </source>
</evidence>
<feature type="compositionally biased region" description="Low complexity" evidence="13">
    <location>
        <begin position="25"/>
        <end position="41"/>
    </location>
</feature>
<comment type="subcellular location">
    <subcellularLocation>
        <location evidence="1 12">Endoplasmic reticulum membrane</location>
        <topology evidence="1 12">Multi-pass membrane protein</topology>
    </subcellularLocation>
</comment>
<evidence type="ECO:0000256" key="3">
    <source>
        <dbReference type="ARBA" id="ARBA00005189"/>
    </source>
</evidence>
<evidence type="ECO:0000256" key="5">
    <source>
        <dbReference type="ARBA" id="ARBA00022679"/>
    </source>
</evidence>
<evidence type="ECO:0000256" key="12">
    <source>
        <dbReference type="RuleBase" id="RU368094"/>
    </source>
</evidence>
<dbReference type="Proteomes" id="UP000094527">
    <property type="component" value="Unassembled WGS sequence"/>
</dbReference>
<evidence type="ECO:0000256" key="6">
    <source>
        <dbReference type="ARBA" id="ARBA00022692"/>
    </source>
</evidence>
<dbReference type="EC" id="2.7.8.29" evidence="12"/>
<keyword evidence="10 12" id="KW-0472">Membrane</keyword>
<accession>A0A1D2NDL7</accession>
<dbReference type="GO" id="GO:0006659">
    <property type="term" value="P:phosphatidylserine biosynthetic process"/>
    <property type="evidence" value="ECO:0007669"/>
    <property type="project" value="UniProtKB-UniRule"/>
</dbReference>
<keyword evidence="5 12" id="KW-0808">Transferase</keyword>
<dbReference type="OrthoDB" id="10265393at2759"/>
<keyword evidence="9 12" id="KW-0443">Lipid metabolism</keyword>
<gene>
    <name evidence="14" type="ORF">Ocin01_03354</name>
</gene>
<dbReference type="Pfam" id="PF03034">
    <property type="entry name" value="PSS"/>
    <property type="match status" value="1"/>
</dbReference>
<protein>
    <recommendedName>
        <fullName evidence="12">Phosphatidylserine synthase</fullName>
        <ecNumber evidence="12">2.7.8.29</ecNumber>
    </recommendedName>
    <alternativeName>
        <fullName evidence="12">Serine-exchange enzyme</fullName>
    </alternativeName>
</protein>
<comment type="caution">
    <text evidence="12">Lacks conserved residue(s) required for the propagation of feature annotation.</text>
</comment>
<dbReference type="GO" id="GO:0005789">
    <property type="term" value="C:endoplasmic reticulum membrane"/>
    <property type="evidence" value="ECO:0007669"/>
    <property type="project" value="UniProtKB-SubCell"/>
</dbReference>
<comment type="pathway">
    <text evidence="3">Lipid metabolism.</text>
</comment>
<keyword evidence="6 12" id="KW-0812">Transmembrane</keyword>
<evidence type="ECO:0000256" key="2">
    <source>
        <dbReference type="ARBA" id="ARBA00004916"/>
    </source>
</evidence>
<evidence type="ECO:0000256" key="4">
    <source>
        <dbReference type="ARBA" id="ARBA00008671"/>
    </source>
</evidence>
<comment type="pathway">
    <text evidence="2 12">Phospholipid metabolism; phosphatidylserine biosynthesis.</text>
</comment>
<feature type="transmembrane region" description="Helical" evidence="12">
    <location>
        <begin position="248"/>
        <end position="268"/>
    </location>
</feature>
<comment type="function">
    <text evidence="12">Catalyzes a base-exchange reaction in which the polar head group of phosphatidylethanolamine (PE) is replaced by L-serine.</text>
</comment>
<evidence type="ECO:0000313" key="15">
    <source>
        <dbReference type="Proteomes" id="UP000094527"/>
    </source>
</evidence>
<feature type="region of interest" description="Disordered" evidence="13">
    <location>
        <begin position="1"/>
        <end position="50"/>
    </location>
</feature>
<dbReference type="GO" id="GO:0106245">
    <property type="term" value="F:L-serine-phosphatidylethanolamine phosphatidyltransferase activity"/>
    <property type="evidence" value="ECO:0007669"/>
    <property type="project" value="UniProtKB-UniRule"/>
</dbReference>
<evidence type="ECO:0000256" key="11">
    <source>
        <dbReference type="ARBA" id="ARBA00023264"/>
    </source>
</evidence>
<evidence type="ECO:0000256" key="8">
    <source>
        <dbReference type="ARBA" id="ARBA00022989"/>
    </source>
</evidence>
<dbReference type="OMA" id="LPNFWEC"/>
<dbReference type="UniPathway" id="UPA00948"/>
<feature type="transmembrane region" description="Helical" evidence="12">
    <location>
        <begin position="106"/>
        <end position="123"/>
    </location>
</feature>
<dbReference type="STRING" id="48709.A0A1D2NDL7"/>
<keyword evidence="12" id="KW-0594">Phospholipid biosynthesis</keyword>
<feature type="compositionally biased region" description="Low complexity" evidence="13">
    <location>
        <begin position="452"/>
        <end position="467"/>
    </location>
</feature>
<dbReference type="PANTHER" id="PTHR15362:SF15">
    <property type="entry name" value="PHOSPHATIDYLSERINE SYNTHASE 1"/>
    <property type="match status" value="1"/>
</dbReference>
<keyword evidence="7 12" id="KW-0256">Endoplasmic reticulum</keyword>
<reference evidence="14 15" key="1">
    <citation type="journal article" date="2016" name="Genome Biol. Evol.">
        <title>Gene Family Evolution Reflects Adaptation to Soil Environmental Stressors in the Genome of the Collembolan Orchesella cincta.</title>
        <authorList>
            <person name="Faddeeva-Vakhrusheva A."/>
            <person name="Derks M.F."/>
            <person name="Anvar S.Y."/>
            <person name="Agamennone V."/>
            <person name="Suring W."/>
            <person name="Smit S."/>
            <person name="van Straalen N.M."/>
            <person name="Roelofs D."/>
        </authorList>
    </citation>
    <scope>NUCLEOTIDE SEQUENCE [LARGE SCALE GENOMIC DNA]</scope>
    <source>
        <tissue evidence="14">Mixed pool</tissue>
    </source>
</reference>
<dbReference type="InterPro" id="IPR004277">
    <property type="entry name" value="PSS"/>
</dbReference>
<keyword evidence="12" id="KW-0444">Lipid biosynthesis</keyword>
<evidence type="ECO:0000256" key="1">
    <source>
        <dbReference type="ARBA" id="ARBA00004477"/>
    </source>
</evidence>
<keyword evidence="11 12" id="KW-1208">Phospholipid metabolism</keyword>
<feature type="transmembrane region" description="Helical" evidence="12">
    <location>
        <begin position="418"/>
        <end position="440"/>
    </location>
</feature>
<comment type="caution">
    <text evidence="14">The sequence shown here is derived from an EMBL/GenBank/DDBJ whole genome shotgun (WGS) entry which is preliminary data.</text>
</comment>
<dbReference type="EMBL" id="LJIJ01000077">
    <property type="protein sequence ID" value="ODN03354.1"/>
    <property type="molecule type" value="Genomic_DNA"/>
</dbReference>
<evidence type="ECO:0000256" key="9">
    <source>
        <dbReference type="ARBA" id="ARBA00023098"/>
    </source>
</evidence>
<feature type="transmembrane region" description="Helical" evidence="12">
    <location>
        <begin position="77"/>
        <end position="94"/>
    </location>
</feature>
<organism evidence="14 15">
    <name type="scientific">Orchesella cincta</name>
    <name type="common">Springtail</name>
    <name type="synonym">Podura cincta</name>
    <dbReference type="NCBI Taxonomy" id="48709"/>
    <lineage>
        <taxon>Eukaryota</taxon>
        <taxon>Metazoa</taxon>
        <taxon>Ecdysozoa</taxon>
        <taxon>Arthropoda</taxon>
        <taxon>Hexapoda</taxon>
        <taxon>Collembola</taxon>
        <taxon>Entomobryomorpha</taxon>
        <taxon>Entomobryoidea</taxon>
        <taxon>Orchesellidae</taxon>
        <taxon>Orchesellinae</taxon>
        <taxon>Orchesella</taxon>
    </lineage>
</organism>
<keyword evidence="8 12" id="KW-1133">Transmembrane helix</keyword>